<evidence type="ECO:0000256" key="1">
    <source>
        <dbReference type="ARBA" id="ARBA00022730"/>
    </source>
</evidence>
<keyword evidence="1 5" id="KW-0699">rRNA-binding</keyword>
<keyword evidence="3 5" id="KW-0689">Ribosomal protein</keyword>
<dbReference type="InterPro" id="IPR011035">
    <property type="entry name" value="Ribosomal_bL25/Gln-tRNA_synth"/>
</dbReference>
<dbReference type="PANTHER" id="PTHR33284">
    <property type="entry name" value="RIBOSOMAL PROTEIN L25/GLN-TRNA SYNTHETASE, ANTI-CODON-BINDING DOMAIN-CONTAINING PROTEIN"/>
    <property type="match status" value="1"/>
</dbReference>
<comment type="similarity">
    <text evidence="5">Belongs to the bacterial ribosomal protein bL25 family. CTC subfamily.</text>
</comment>
<dbReference type="AlphaFoldDB" id="A0A2M8KUJ9"/>
<dbReference type="PANTHER" id="PTHR33284:SF1">
    <property type="entry name" value="RIBOSOMAL PROTEIN L25_GLN-TRNA SYNTHETASE, ANTI-CODON-BINDING DOMAIN-CONTAINING PROTEIN"/>
    <property type="match status" value="1"/>
</dbReference>
<dbReference type="InterPro" id="IPR037121">
    <property type="entry name" value="Ribosomal_bL25_C"/>
</dbReference>
<keyword evidence="2 5" id="KW-0694">RNA-binding</keyword>
<dbReference type="GO" id="GO:0003735">
    <property type="term" value="F:structural constituent of ribosome"/>
    <property type="evidence" value="ECO:0007669"/>
    <property type="project" value="InterPro"/>
</dbReference>
<dbReference type="Gene3D" id="2.170.120.20">
    <property type="entry name" value="Ribosomal protein L25, beta domain"/>
    <property type="match status" value="1"/>
</dbReference>
<dbReference type="EMBL" id="PFEE01000052">
    <property type="protein sequence ID" value="PJE63604.1"/>
    <property type="molecule type" value="Genomic_DNA"/>
</dbReference>
<dbReference type="SUPFAM" id="SSF50715">
    <property type="entry name" value="Ribosomal protein L25-like"/>
    <property type="match status" value="1"/>
</dbReference>
<evidence type="ECO:0000256" key="3">
    <source>
        <dbReference type="ARBA" id="ARBA00022980"/>
    </source>
</evidence>
<feature type="compositionally biased region" description="Basic and acidic residues" evidence="6">
    <location>
        <begin position="204"/>
        <end position="230"/>
    </location>
</feature>
<evidence type="ECO:0000259" key="7">
    <source>
        <dbReference type="Pfam" id="PF01386"/>
    </source>
</evidence>
<evidence type="ECO:0000259" key="8">
    <source>
        <dbReference type="Pfam" id="PF14693"/>
    </source>
</evidence>
<sequence length="230" mass="25175">MKTLNLKADKRMVFGKKVRRLRRSGIIPANIFGKDITSIAIQIEDKAFRTVARQAGTTHVIYISVDGKELPVLIQDMQHHPLTDTVLHVDFKNVDLKEKVEAEVPVELVGENALVKSGEADVLLLADAVVVEALPTKIPERFTIDIATLTEIGAQIIVKDLPKSADYTFVDEADKMIAQLAEAKKEEAVVQASPSPESVEATEEGPKEKEEGEGGEKKSAPEEKLAKGEK</sequence>
<comment type="function">
    <text evidence="5">This is one of the proteins that binds to the 5S RNA in the ribosome where it forms part of the central protuberance.</text>
</comment>
<feature type="domain" description="Large ribosomal subunit protein bL25 L25" evidence="7">
    <location>
        <begin position="6"/>
        <end position="91"/>
    </location>
</feature>
<reference evidence="10" key="1">
    <citation type="submission" date="2017-09" db="EMBL/GenBank/DDBJ databases">
        <title>Depth-based differentiation of microbial function through sediment-hosted aquifers and enrichment of novel symbionts in the deep terrestrial subsurface.</title>
        <authorList>
            <person name="Probst A.J."/>
            <person name="Ladd B."/>
            <person name="Jarett J.K."/>
            <person name="Geller-Mcgrath D.E."/>
            <person name="Sieber C.M.K."/>
            <person name="Emerson J.B."/>
            <person name="Anantharaman K."/>
            <person name="Thomas B.C."/>
            <person name="Malmstrom R."/>
            <person name="Stieglmeier M."/>
            <person name="Klingl A."/>
            <person name="Woyke T."/>
            <person name="Ryan C.M."/>
            <person name="Banfield J.F."/>
        </authorList>
    </citation>
    <scope>NUCLEOTIDE SEQUENCE [LARGE SCALE GENOMIC DNA]</scope>
</reference>
<dbReference type="NCBIfam" id="TIGR00731">
    <property type="entry name" value="bL25_bact_ctc"/>
    <property type="match status" value="1"/>
</dbReference>
<name>A0A2M8KUJ9_9BACT</name>
<proteinExistence type="inferred from homology"/>
<dbReference type="CDD" id="cd00495">
    <property type="entry name" value="Ribosomal_L25_TL5_CTC"/>
    <property type="match status" value="1"/>
</dbReference>
<evidence type="ECO:0000313" key="10">
    <source>
        <dbReference type="Proteomes" id="UP000231569"/>
    </source>
</evidence>
<dbReference type="InterPro" id="IPR020056">
    <property type="entry name" value="Rbsml_bL25/Gln-tRNA_synth_N"/>
</dbReference>
<evidence type="ECO:0000313" key="9">
    <source>
        <dbReference type="EMBL" id="PJE63604.1"/>
    </source>
</evidence>
<evidence type="ECO:0000256" key="2">
    <source>
        <dbReference type="ARBA" id="ARBA00022884"/>
    </source>
</evidence>
<evidence type="ECO:0000256" key="4">
    <source>
        <dbReference type="ARBA" id="ARBA00023274"/>
    </source>
</evidence>
<gene>
    <name evidence="5" type="primary">rplY</name>
    <name evidence="5" type="synonym">ctc</name>
    <name evidence="9" type="ORF">COU89_02425</name>
</gene>
<dbReference type="InterPro" id="IPR001021">
    <property type="entry name" value="Ribosomal_bL25_long"/>
</dbReference>
<comment type="caution">
    <text evidence="9">The sequence shown here is derived from an EMBL/GenBank/DDBJ whole genome shotgun (WGS) entry which is preliminary data.</text>
</comment>
<dbReference type="InterPro" id="IPR020930">
    <property type="entry name" value="Ribosomal_uL5_bac-type"/>
</dbReference>
<dbReference type="Gene3D" id="2.40.240.10">
    <property type="entry name" value="Ribosomal Protein L25, Chain P"/>
    <property type="match status" value="1"/>
</dbReference>
<dbReference type="Pfam" id="PF01386">
    <property type="entry name" value="Ribosomal_L25p"/>
    <property type="match status" value="1"/>
</dbReference>
<protein>
    <recommendedName>
        <fullName evidence="5">Large ribosomal subunit protein bL25</fullName>
    </recommendedName>
    <alternativeName>
        <fullName evidence="5">General stress protein CTC</fullName>
    </alternativeName>
</protein>
<evidence type="ECO:0000256" key="6">
    <source>
        <dbReference type="SAM" id="MobiDB-lite"/>
    </source>
</evidence>
<feature type="domain" description="Large ribosomal subunit protein bL25 beta" evidence="8">
    <location>
        <begin position="99"/>
        <end position="183"/>
    </location>
</feature>
<keyword evidence="4 5" id="KW-0687">Ribonucleoprotein</keyword>
<feature type="region of interest" description="Disordered" evidence="6">
    <location>
        <begin position="187"/>
        <end position="230"/>
    </location>
</feature>
<dbReference type="InterPro" id="IPR029751">
    <property type="entry name" value="Ribosomal_L25_dom"/>
</dbReference>
<dbReference type="InterPro" id="IPR020057">
    <property type="entry name" value="Ribosomal_bL25_b-dom"/>
</dbReference>
<dbReference type="GO" id="GO:0022625">
    <property type="term" value="C:cytosolic large ribosomal subunit"/>
    <property type="evidence" value="ECO:0007669"/>
    <property type="project" value="TreeGrafter"/>
</dbReference>
<accession>A0A2M8KUJ9</accession>
<evidence type="ECO:0000256" key="5">
    <source>
        <dbReference type="HAMAP-Rule" id="MF_01334"/>
    </source>
</evidence>
<dbReference type="GO" id="GO:0008097">
    <property type="term" value="F:5S rRNA binding"/>
    <property type="evidence" value="ECO:0007669"/>
    <property type="project" value="InterPro"/>
</dbReference>
<dbReference type="Proteomes" id="UP000231569">
    <property type="component" value="Unassembled WGS sequence"/>
</dbReference>
<dbReference type="GO" id="GO:0006412">
    <property type="term" value="P:translation"/>
    <property type="evidence" value="ECO:0007669"/>
    <property type="project" value="UniProtKB-UniRule"/>
</dbReference>
<dbReference type="Pfam" id="PF14693">
    <property type="entry name" value="Ribosomal_TL5_C"/>
    <property type="match status" value="1"/>
</dbReference>
<organism evidence="9 10">
    <name type="scientific">Candidatus Roizmanbacteria bacterium CG10_big_fil_rev_8_21_14_0_10_45_7</name>
    <dbReference type="NCBI Taxonomy" id="1974854"/>
    <lineage>
        <taxon>Bacteria</taxon>
        <taxon>Candidatus Roizmaniibacteriota</taxon>
    </lineage>
</organism>
<comment type="subunit">
    <text evidence="5">Part of the 50S ribosomal subunit; part of the 5S rRNA/L5/L18/L25 subcomplex. Contacts the 5S rRNA. Binds to the 5S rRNA independently of L5 and L18.</text>
</comment>
<dbReference type="HAMAP" id="MF_01334">
    <property type="entry name" value="Ribosomal_bL25_CTC"/>
    <property type="match status" value="1"/>
</dbReference>